<keyword evidence="2" id="KW-1185">Reference proteome</keyword>
<evidence type="ECO:0000313" key="1">
    <source>
        <dbReference type="EMBL" id="GBN90030.1"/>
    </source>
</evidence>
<reference evidence="1 2" key="1">
    <citation type="journal article" date="2019" name="Sci. Rep.">
        <title>Orb-weaving spider Araneus ventricosus genome elucidates the spidroin gene catalogue.</title>
        <authorList>
            <person name="Kono N."/>
            <person name="Nakamura H."/>
            <person name="Ohtoshi R."/>
            <person name="Moran D.A.P."/>
            <person name="Shinohara A."/>
            <person name="Yoshida Y."/>
            <person name="Fujiwara M."/>
            <person name="Mori M."/>
            <person name="Tomita M."/>
            <person name="Arakawa K."/>
        </authorList>
    </citation>
    <scope>NUCLEOTIDE SEQUENCE [LARGE SCALE GENOMIC DNA]</scope>
</reference>
<organism evidence="1 2">
    <name type="scientific">Araneus ventricosus</name>
    <name type="common">Orbweaver spider</name>
    <name type="synonym">Epeira ventricosa</name>
    <dbReference type="NCBI Taxonomy" id="182803"/>
    <lineage>
        <taxon>Eukaryota</taxon>
        <taxon>Metazoa</taxon>
        <taxon>Ecdysozoa</taxon>
        <taxon>Arthropoda</taxon>
        <taxon>Chelicerata</taxon>
        <taxon>Arachnida</taxon>
        <taxon>Araneae</taxon>
        <taxon>Araneomorphae</taxon>
        <taxon>Entelegynae</taxon>
        <taxon>Araneoidea</taxon>
        <taxon>Araneidae</taxon>
        <taxon>Araneus</taxon>
    </lineage>
</organism>
<dbReference type="AlphaFoldDB" id="A0A4Y2SRB1"/>
<comment type="caution">
    <text evidence="1">The sequence shown here is derived from an EMBL/GenBank/DDBJ whole genome shotgun (WGS) entry which is preliminary data.</text>
</comment>
<dbReference type="EMBL" id="BGPR01023114">
    <property type="protein sequence ID" value="GBN90030.1"/>
    <property type="molecule type" value="Genomic_DNA"/>
</dbReference>
<accession>A0A4Y2SRB1</accession>
<proteinExistence type="predicted"/>
<name>A0A4Y2SRB1_ARAVE</name>
<dbReference type="OrthoDB" id="414730at2759"/>
<protein>
    <recommendedName>
        <fullName evidence="3">Reverse transcriptase domain-containing protein</fullName>
    </recommendedName>
</protein>
<sequence>MFKNPLDYVDLPSIRTNTPNDGPIAKEEIAIVMKKLHKGKAAGPDGIDNIIIKQINKRLNILFMEQFNKCLHLGIFSDPLKYVILSYSKKKVKLRMKPLFIGITLYYQLFENS</sequence>
<gene>
    <name evidence="1" type="ORF">AVEN_66916_1</name>
</gene>
<evidence type="ECO:0000313" key="2">
    <source>
        <dbReference type="Proteomes" id="UP000499080"/>
    </source>
</evidence>
<evidence type="ECO:0008006" key="3">
    <source>
        <dbReference type="Google" id="ProtNLM"/>
    </source>
</evidence>
<dbReference type="Proteomes" id="UP000499080">
    <property type="component" value="Unassembled WGS sequence"/>
</dbReference>